<dbReference type="EMBL" id="BNCQ01000018">
    <property type="protein sequence ID" value="GIM05345.1"/>
    <property type="molecule type" value="Genomic_DNA"/>
</dbReference>
<evidence type="ECO:0000313" key="2">
    <source>
        <dbReference type="EMBL" id="GIM05345.1"/>
    </source>
</evidence>
<evidence type="ECO:0000313" key="3">
    <source>
        <dbReference type="Proteomes" id="UP000722791"/>
    </source>
</evidence>
<gene>
    <name evidence="2" type="ORF">Vretimale_9820</name>
</gene>
<dbReference type="Proteomes" id="UP000722791">
    <property type="component" value="Unassembled WGS sequence"/>
</dbReference>
<organism evidence="2 3">
    <name type="scientific">Volvox reticuliferus</name>
    <dbReference type="NCBI Taxonomy" id="1737510"/>
    <lineage>
        <taxon>Eukaryota</taxon>
        <taxon>Viridiplantae</taxon>
        <taxon>Chlorophyta</taxon>
        <taxon>core chlorophytes</taxon>
        <taxon>Chlorophyceae</taxon>
        <taxon>CS clade</taxon>
        <taxon>Chlamydomonadales</taxon>
        <taxon>Volvocaceae</taxon>
        <taxon>Volvox</taxon>
    </lineage>
</organism>
<sequence>MDVYPLPKLITRPRAATHTANQAVQEVTVQLTTSWAMLEKIAKLHQQTENSTKTGHTSAAGETSEAPPRKAMAAEVKQQPEQLEQPMQPVSMSTPTGLPYCVTGEHQAGKRGIQQIPQQEREHLLQRNPTAAAYFKLQQLMFYYPPGAVGIYGLETGRLKFLRDHCADVNIITRKAAQQLRLPLVASKTTLSTSSNPEVSTQEEVDSRGIQLILLPGTQHATALNLTQTLVVDNTPLFDFLVGNEQMHAVADSITQYPTAQLHFLPNLLENPGYVVTIPMSSIKHPAHATAAAFLRTACITSSSVQGSAPITKLGGGCTVKKTPCSAVTSAGDLAKQTSGSGLWALDALITSAAPSEDLKLEPAKPRRWTSKRKKFMPTPPPGARVYQPKWTWKSPMAMALLALLLLQFGVASYVGRQGRRHRFAITYEDGEVELMGVTELRNRLASVPTVKKAAQSTAAGEPAILSWKLESVEELEQTLGEGMPGWHHQSKVQALRTALKQPRLEECQPSLDEVKKLCKVVLVEKARRILLPFRWENEIRQALHDEGCSVRQISGEPKPAAVSPKVLLQEGGPCTEAVVFGASSELLDLLMPSTMQQIGLLMAVCAPMRYITEGDEARINWLRKRQLEGRLALSPAGQKVWIMLFATVALKEALLRPVEEMWELI</sequence>
<feature type="compositionally biased region" description="Polar residues" evidence="1">
    <location>
        <begin position="46"/>
        <end position="61"/>
    </location>
</feature>
<feature type="region of interest" description="Disordered" evidence="1">
    <location>
        <begin position="46"/>
        <end position="93"/>
    </location>
</feature>
<reference evidence="2" key="1">
    <citation type="journal article" date="2021" name="Proc. Natl. Acad. Sci. U.S.A.">
        <title>Three genomes in the algal genus Volvox reveal the fate of a haploid sex-determining region after a transition to homothallism.</title>
        <authorList>
            <person name="Yamamoto K."/>
            <person name="Hamaji T."/>
            <person name="Kawai-Toyooka H."/>
            <person name="Matsuzaki R."/>
            <person name="Takahashi F."/>
            <person name="Nishimura Y."/>
            <person name="Kawachi M."/>
            <person name="Noguchi H."/>
            <person name="Minakuchi Y."/>
            <person name="Umen J.G."/>
            <person name="Toyoda A."/>
            <person name="Nozaki H."/>
        </authorList>
    </citation>
    <scope>NUCLEOTIDE SEQUENCE</scope>
    <source>
        <strain evidence="2">NIES-3785</strain>
    </source>
</reference>
<comment type="caution">
    <text evidence="2">The sequence shown here is derived from an EMBL/GenBank/DDBJ whole genome shotgun (WGS) entry which is preliminary data.</text>
</comment>
<protein>
    <submittedName>
        <fullName evidence="2">Uncharacterized protein</fullName>
    </submittedName>
</protein>
<accession>A0A8J4GDF4</accession>
<feature type="compositionally biased region" description="Low complexity" evidence="1">
    <location>
        <begin position="79"/>
        <end position="89"/>
    </location>
</feature>
<name>A0A8J4GDF4_9CHLO</name>
<dbReference type="AlphaFoldDB" id="A0A8J4GDF4"/>
<evidence type="ECO:0000256" key="1">
    <source>
        <dbReference type="SAM" id="MobiDB-lite"/>
    </source>
</evidence>
<proteinExistence type="predicted"/>